<gene>
    <name evidence="1" type="ORF">SCARUB_02432</name>
</gene>
<proteinExistence type="predicted"/>
<name>A0A1E3XBV9_9BACT</name>
<accession>A0A1E3XBV9</accession>
<organism evidence="1 2">
    <name type="scientific">Candidatus Scalindua rubra</name>
    <dbReference type="NCBI Taxonomy" id="1872076"/>
    <lineage>
        <taxon>Bacteria</taxon>
        <taxon>Pseudomonadati</taxon>
        <taxon>Planctomycetota</taxon>
        <taxon>Candidatus Brocadiia</taxon>
        <taxon>Candidatus Brocadiales</taxon>
        <taxon>Candidatus Scalinduaceae</taxon>
        <taxon>Candidatus Scalindua</taxon>
    </lineage>
</organism>
<evidence type="ECO:0000313" key="1">
    <source>
        <dbReference type="EMBL" id="ODS32444.1"/>
    </source>
</evidence>
<reference evidence="1 2" key="1">
    <citation type="submission" date="2016-07" db="EMBL/GenBank/DDBJ databases">
        <title>Draft genome of Scalindua rubra, obtained from a brine-seawater interface in the Red Sea, sheds light on salt adaptation in anammox bacteria.</title>
        <authorList>
            <person name="Speth D.R."/>
            <person name="Lagkouvardos I."/>
            <person name="Wang Y."/>
            <person name="Qian P.-Y."/>
            <person name="Dutilh B.E."/>
            <person name="Jetten M.S."/>
        </authorList>
    </citation>
    <scope>NUCLEOTIDE SEQUENCE [LARGE SCALE GENOMIC DNA]</scope>
    <source>
        <strain evidence="1">BSI-1</strain>
    </source>
</reference>
<comment type="caution">
    <text evidence="1">The sequence shown here is derived from an EMBL/GenBank/DDBJ whole genome shotgun (WGS) entry which is preliminary data.</text>
</comment>
<protein>
    <submittedName>
        <fullName evidence="1">Uncharacterized protein</fullName>
    </submittedName>
</protein>
<sequence length="60" mass="7036">MTIHYDLIVIPEETANMVSKQGIYFRIKLHSFIFLKMKGVPFYSITEPYGTGIFKYLESE</sequence>
<dbReference type="EMBL" id="MAYW01000062">
    <property type="protein sequence ID" value="ODS32444.1"/>
    <property type="molecule type" value="Genomic_DNA"/>
</dbReference>
<dbReference type="Proteomes" id="UP000094056">
    <property type="component" value="Unassembled WGS sequence"/>
</dbReference>
<dbReference type="AlphaFoldDB" id="A0A1E3XBV9"/>
<evidence type="ECO:0000313" key="2">
    <source>
        <dbReference type="Proteomes" id="UP000094056"/>
    </source>
</evidence>